<keyword evidence="3" id="KW-1185">Reference proteome</keyword>
<dbReference type="AlphaFoldDB" id="A0AAD9CUC5"/>
<feature type="region of interest" description="Disordered" evidence="1">
    <location>
        <begin position="339"/>
        <end position="405"/>
    </location>
</feature>
<organism evidence="2 3">
    <name type="scientific">Papiliotrema laurentii</name>
    <name type="common">Cryptococcus laurentii</name>
    <dbReference type="NCBI Taxonomy" id="5418"/>
    <lineage>
        <taxon>Eukaryota</taxon>
        <taxon>Fungi</taxon>
        <taxon>Dikarya</taxon>
        <taxon>Basidiomycota</taxon>
        <taxon>Agaricomycotina</taxon>
        <taxon>Tremellomycetes</taxon>
        <taxon>Tremellales</taxon>
        <taxon>Rhynchogastremaceae</taxon>
        <taxon>Papiliotrema</taxon>
    </lineage>
</organism>
<evidence type="ECO:0000313" key="2">
    <source>
        <dbReference type="EMBL" id="KAK1920538.1"/>
    </source>
</evidence>
<evidence type="ECO:0000313" key="3">
    <source>
        <dbReference type="Proteomes" id="UP001182556"/>
    </source>
</evidence>
<protein>
    <submittedName>
        <fullName evidence="2">Uncharacterized protein</fullName>
    </submittedName>
</protein>
<proteinExistence type="predicted"/>
<dbReference type="Proteomes" id="UP001182556">
    <property type="component" value="Unassembled WGS sequence"/>
</dbReference>
<dbReference type="EMBL" id="JAODAN010000023">
    <property type="protein sequence ID" value="KAK1920538.1"/>
    <property type="molecule type" value="Genomic_DNA"/>
</dbReference>
<name>A0AAD9CUC5_PAPLA</name>
<comment type="caution">
    <text evidence="2">The sequence shown here is derived from an EMBL/GenBank/DDBJ whole genome shotgun (WGS) entry which is preliminary data.</text>
</comment>
<reference evidence="2" key="1">
    <citation type="submission" date="2023-02" db="EMBL/GenBank/DDBJ databases">
        <title>Identification and recombinant expression of a fungal hydrolase from Papiliotrema laurentii that hydrolyzes apple cutin and clears colloidal polyester polyurethane.</title>
        <authorList>
            <consortium name="DOE Joint Genome Institute"/>
            <person name="Roman V.A."/>
            <person name="Bojanowski C."/>
            <person name="Crable B.R."/>
            <person name="Wagner D.N."/>
            <person name="Hung C.S."/>
            <person name="Nadeau L.J."/>
            <person name="Schratz L."/>
            <person name="Haridas S."/>
            <person name="Pangilinan J."/>
            <person name="Lipzen A."/>
            <person name="Na H."/>
            <person name="Yan M."/>
            <person name="Ng V."/>
            <person name="Grigoriev I.V."/>
            <person name="Spatafora J.W."/>
            <person name="Barlow D."/>
            <person name="Biffinger J."/>
            <person name="Kelley-Loughnane N."/>
            <person name="Varaljay V.A."/>
            <person name="Crookes-Goodson W.J."/>
        </authorList>
    </citation>
    <scope>NUCLEOTIDE SEQUENCE</scope>
    <source>
        <strain evidence="2">5307AH</strain>
    </source>
</reference>
<gene>
    <name evidence="2" type="ORF">DB88DRAFT_548980</name>
</gene>
<feature type="region of interest" description="Disordered" evidence="1">
    <location>
        <begin position="315"/>
        <end position="334"/>
    </location>
</feature>
<evidence type="ECO:0000256" key="1">
    <source>
        <dbReference type="SAM" id="MobiDB-lite"/>
    </source>
</evidence>
<feature type="region of interest" description="Disordered" evidence="1">
    <location>
        <begin position="146"/>
        <end position="188"/>
    </location>
</feature>
<accession>A0AAD9CUC5</accession>
<sequence length="405" mass="44395">MSYLTRDPSLRLLNGGIGPLESDTHYSQASGRLIHVTPELYNLSRGTAIRRQSVLHTTQTPPEQSKVKATWMAAGTVTRYTERSTIMWTLLAENALDPVYGDYIRALASWASILISTGPPSRSDCPFAFTGSSWATGTLDSGRIRDKADRRYSGTNRTPLPFLWGKGKSSGTREGSEGEEAEQPARRFSTICSNVSPTQESASATTSANASQWPRSIMVTPKFYDQMPESETIFATVQLAEDLQPPGTDPALEDIEAWMAQQLKDYKVYGSMRESWDRQNEHHIFHARLNKVLPRLEEKWSGIKCVRKSIVEQFSSPGGPPILDGTSMPSTAVQPRVTRVPIGPRGWRPPQNPRPVPEATGSSRFAGAPKGPRAGSTTSGSLGYTPRGARRRFARRNGPTGGSTA</sequence>